<comment type="caution">
    <text evidence="3">The sequence shown here is derived from an EMBL/GenBank/DDBJ whole genome shotgun (WGS) entry which is preliminary data.</text>
</comment>
<gene>
    <name evidence="3" type="ORF">CHU93_03065</name>
</gene>
<dbReference type="Proteomes" id="UP000216991">
    <property type="component" value="Unassembled WGS sequence"/>
</dbReference>
<keyword evidence="4" id="KW-1185">Reference proteome</keyword>
<name>A0A255YVM5_9SPHN</name>
<dbReference type="Pfam" id="PF03795">
    <property type="entry name" value="YCII"/>
    <property type="match status" value="1"/>
</dbReference>
<sequence length="117" mass="12178">MQYALIYHETAAELARRDNDTSAYWGAWDAYMGAMGAAGIMRGGAGLLPPTTATTLRIAGGEWQVEDGPFADTREKLGGFVVIEVADLDAALAWAARAPCAGAGSVEVRPTLPPPAA</sequence>
<proteinExistence type="inferred from homology"/>
<evidence type="ECO:0000256" key="1">
    <source>
        <dbReference type="ARBA" id="ARBA00007689"/>
    </source>
</evidence>
<protein>
    <recommendedName>
        <fullName evidence="2">YCII-related domain-containing protein</fullName>
    </recommendedName>
</protein>
<dbReference type="RefSeq" id="WP_094472712.1">
    <property type="nucleotide sequence ID" value="NZ_NOXT01000075.1"/>
</dbReference>
<dbReference type="PANTHER" id="PTHR35174">
    <property type="entry name" value="BLL7171 PROTEIN-RELATED"/>
    <property type="match status" value="1"/>
</dbReference>
<dbReference type="InterPro" id="IPR011008">
    <property type="entry name" value="Dimeric_a/b-barrel"/>
</dbReference>
<dbReference type="AlphaFoldDB" id="A0A255YVM5"/>
<dbReference type="PANTHER" id="PTHR35174:SF3">
    <property type="entry name" value="BLL7171 PROTEIN"/>
    <property type="match status" value="1"/>
</dbReference>
<dbReference type="InterPro" id="IPR005545">
    <property type="entry name" value="YCII"/>
</dbReference>
<comment type="similarity">
    <text evidence="1">Belongs to the YciI family.</text>
</comment>
<evidence type="ECO:0000259" key="2">
    <source>
        <dbReference type="Pfam" id="PF03795"/>
    </source>
</evidence>
<evidence type="ECO:0000313" key="3">
    <source>
        <dbReference type="EMBL" id="OYQ33229.1"/>
    </source>
</evidence>
<accession>A0A255YVM5</accession>
<dbReference type="Gene3D" id="3.30.70.1060">
    <property type="entry name" value="Dimeric alpha+beta barrel"/>
    <property type="match status" value="1"/>
</dbReference>
<dbReference type="SUPFAM" id="SSF54909">
    <property type="entry name" value="Dimeric alpha+beta barrel"/>
    <property type="match status" value="1"/>
</dbReference>
<evidence type="ECO:0000313" key="4">
    <source>
        <dbReference type="Proteomes" id="UP000216991"/>
    </source>
</evidence>
<dbReference type="EMBL" id="NOXT01000075">
    <property type="protein sequence ID" value="OYQ33229.1"/>
    <property type="molecule type" value="Genomic_DNA"/>
</dbReference>
<reference evidence="3 4" key="1">
    <citation type="submission" date="2017-07" db="EMBL/GenBank/DDBJ databases">
        <title>Sandarakinorhabdus cyanobacteriorum sp. nov., a novel bacterium isolated from cyanobacterial aggregates in a eutrophic lake.</title>
        <authorList>
            <person name="Cai H."/>
        </authorList>
    </citation>
    <scope>NUCLEOTIDE SEQUENCE [LARGE SCALE GENOMIC DNA]</scope>
    <source>
        <strain evidence="3 4">TH057</strain>
    </source>
</reference>
<organism evidence="3 4">
    <name type="scientific">Sandarakinorhabdus cyanobacteriorum</name>
    <dbReference type="NCBI Taxonomy" id="1981098"/>
    <lineage>
        <taxon>Bacteria</taxon>
        <taxon>Pseudomonadati</taxon>
        <taxon>Pseudomonadota</taxon>
        <taxon>Alphaproteobacteria</taxon>
        <taxon>Sphingomonadales</taxon>
        <taxon>Sphingosinicellaceae</taxon>
        <taxon>Sandarakinorhabdus</taxon>
    </lineage>
</organism>
<feature type="domain" description="YCII-related" evidence="2">
    <location>
        <begin position="1"/>
        <end position="110"/>
    </location>
</feature>